<dbReference type="FunFam" id="3.40.50.300:FF:000606">
    <property type="entry name" value="IS100 transposase orfB"/>
    <property type="match status" value="1"/>
</dbReference>
<dbReference type="Gene3D" id="3.40.50.300">
    <property type="entry name" value="P-loop containing nucleotide triphosphate hydrolases"/>
    <property type="match status" value="1"/>
</dbReference>
<proteinExistence type="inferred from homology"/>
<accession>A0A109B879</accession>
<dbReference type="SUPFAM" id="SSF52540">
    <property type="entry name" value="P-loop containing nucleoside triphosphate hydrolases"/>
    <property type="match status" value="1"/>
</dbReference>
<gene>
    <name evidence="5" type="ORF">APY04_3543</name>
</gene>
<protein>
    <submittedName>
        <fullName evidence="5">Mobile element protein</fullName>
    </submittedName>
</protein>
<dbReference type="SMART" id="SM00382">
    <property type="entry name" value="AAA"/>
    <property type="match status" value="1"/>
</dbReference>
<comment type="caution">
    <text evidence="5">The sequence shown here is derived from an EMBL/GenBank/DDBJ whole genome shotgun (WGS) entry which is preliminary data.</text>
</comment>
<organism evidence="5 6">
    <name type="scientific">Hyphomicrobium sulfonivorans</name>
    <dbReference type="NCBI Taxonomy" id="121290"/>
    <lineage>
        <taxon>Bacteria</taxon>
        <taxon>Pseudomonadati</taxon>
        <taxon>Pseudomonadota</taxon>
        <taxon>Alphaproteobacteria</taxon>
        <taxon>Hyphomicrobiales</taxon>
        <taxon>Hyphomicrobiaceae</taxon>
        <taxon>Hyphomicrobium</taxon>
    </lineage>
</organism>
<dbReference type="InterPro" id="IPR027417">
    <property type="entry name" value="P-loop_NTPase"/>
</dbReference>
<evidence type="ECO:0000259" key="4">
    <source>
        <dbReference type="SMART" id="SM00382"/>
    </source>
</evidence>
<dbReference type="InterPro" id="IPR003593">
    <property type="entry name" value="AAA+_ATPase"/>
</dbReference>
<dbReference type="Proteomes" id="UP000059074">
    <property type="component" value="Unassembled WGS sequence"/>
</dbReference>
<feature type="domain" description="AAA+ ATPase" evidence="4">
    <location>
        <begin position="104"/>
        <end position="238"/>
    </location>
</feature>
<evidence type="ECO:0000313" key="6">
    <source>
        <dbReference type="Proteomes" id="UP000059074"/>
    </source>
</evidence>
<evidence type="ECO:0000313" key="5">
    <source>
        <dbReference type="EMBL" id="KWT64006.1"/>
    </source>
</evidence>
<dbReference type="PIRSF" id="PIRSF003073">
    <property type="entry name" value="DNAC_TnpB_IstB"/>
    <property type="match status" value="1"/>
</dbReference>
<dbReference type="NCBIfam" id="NF006616">
    <property type="entry name" value="PRK09183.1"/>
    <property type="match status" value="1"/>
</dbReference>
<reference evidence="5 6" key="1">
    <citation type="submission" date="2015-10" db="EMBL/GenBank/DDBJ databases">
        <title>Transcriptomic analysis of a linuron degrading triple-species bacterial consortium.</title>
        <authorList>
            <person name="Albers P."/>
        </authorList>
    </citation>
    <scope>NUCLEOTIDE SEQUENCE [LARGE SCALE GENOMIC DNA]</scope>
    <source>
        <strain evidence="5 6">WDL6</strain>
    </source>
</reference>
<dbReference type="EMBL" id="LMTR01000096">
    <property type="protein sequence ID" value="KWT64006.1"/>
    <property type="molecule type" value="Genomic_DNA"/>
</dbReference>
<dbReference type="InterPro" id="IPR047661">
    <property type="entry name" value="IstB"/>
</dbReference>
<evidence type="ECO:0000256" key="2">
    <source>
        <dbReference type="ARBA" id="ARBA00022741"/>
    </source>
</evidence>
<dbReference type="PATRIC" id="fig|121290.4.peg.2252"/>
<dbReference type="InterPro" id="IPR002611">
    <property type="entry name" value="IstB_ATP-bd"/>
</dbReference>
<dbReference type="InterPro" id="IPR028350">
    <property type="entry name" value="DNAC/IstB-like"/>
</dbReference>
<keyword evidence="3" id="KW-0067">ATP-binding</keyword>
<dbReference type="NCBIfam" id="NF038214">
    <property type="entry name" value="IS21_help_AAA"/>
    <property type="match status" value="1"/>
</dbReference>
<name>A0A109B879_HYPSL</name>
<dbReference type="STRING" id="121290.APY04_3543"/>
<dbReference type="AlphaFoldDB" id="A0A109B879"/>
<dbReference type="PANTHER" id="PTHR30050">
    <property type="entry name" value="CHROMOSOMAL REPLICATION INITIATOR PROTEIN DNAA"/>
    <property type="match status" value="1"/>
</dbReference>
<comment type="similarity">
    <text evidence="1">Belongs to the IS21/IS1162 putative ATP-binding protein family.</text>
</comment>
<dbReference type="GO" id="GO:0005524">
    <property type="term" value="F:ATP binding"/>
    <property type="evidence" value="ECO:0007669"/>
    <property type="project" value="UniProtKB-KW"/>
</dbReference>
<evidence type="ECO:0000256" key="1">
    <source>
        <dbReference type="ARBA" id="ARBA00008059"/>
    </source>
</evidence>
<dbReference type="CDD" id="cd00009">
    <property type="entry name" value="AAA"/>
    <property type="match status" value="1"/>
</dbReference>
<keyword evidence="2" id="KW-0547">Nucleotide-binding</keyword>
<keyword evidence="6" id="KW-1185">Reference proteome</keyword>
<evidence type="ECO:0000256" key="3">
    <source>
        <dbReference type="ARBA" id="ARBA00022840"/>
    </source>
</evidence>
<sequence>MFISTLLHERIAALAGELKLTALPDSYGAIAQSAAKRKDASFADFLEEVLRSERGARRIRSRQMLTRTAGFPALKTLEEYDFSFATGAPRAQIQELASLGFVERAENVVLLGPSGTGKTHLAIAFGLLAASKGWKVRFTSAADLVMALEAAQRQGRMKEALHLTVASPKLLIIDEIGYLPFGREQANLFFQIVARRYEKGTMILTSNLAFGSWDDAFAGDAVLTAAMLDRVLHHAAVVQISGESYRLKDKRRAGIMARPQHGEKVKAETNA</sequence>
<dbReference type="PANTHER" id="PTHR30050:SF4">
    <property type="entry name" value="ATP-BINDING PROTEIN RV3427C IN INSERTION SEQUENCE-RELATED"/>
    <property type="match status" value="1"/>
</dbReference>
<dbReference type="Pfam" id="PF01695">
    <property type="entry name" value="IstB_IS21"/>
    <property type="match status" value="1"/>
</dbReference>
<dbReference type="GO" id="GO:0006260">
    <property type="term" value="P:DNA replication"/>
    <property type="evidence" value="ECO:0007669"/>
    <property type="project" value="TreeGrafter"/>
</dbReference>